<keyword evidence="2" id="KW-0067">ATP-binding</keyword>
<keyword evidence="2" id="KW-0347">Helicase</keyword>
<keyword evidence="2" id="KW-0547">Nucleotide-binding</keyword>
<dbReference type="SUPFAM" id="SSF52980">
    <property type="entry name" value="Restriction endonuclease-like"/>
    <property type="match status" value="1"/>
</dbReference>
<evidence type="ECO:0000256" key="1">
    <source>
        <dbReference type="ARBA" id="ARBA00022763"/>
    </source>
</evidence>
<dbReference type="EMBL" id="JAAXMD010000747">
    <property type="protein sequence ID" value="NKQ29347.1"/>
    <property type="molecule type" value="Genomic_DNA"/>
</dbReference>
<feature type="compositionally biased region" description="Low complexity" evidence="4">
    <location>
        <begin position="251"/>
        <end position="264"/>
    </location>
</feature>
<dbReference type="InterPro" id="IPR011604">
    <property type="entry name" value="PDDEXK-like_dom_sf"/>
</dbReference>
<keyword evidence="1" id="KW-0227">DNA damage</keyword>
<keyword evidence="2" id="KW-0378">Hydrolase</keyword>
<feature type="domain" description="PD-(D/E)XK endonuclease-like" evidence="5">
    <location>
        <begin position="78"/>
        <end position="243"/>
    </location>
</feature>
<dbReference type="RefSeq" id="WP_168376842.1">
    <property type="nucleotide sequence ID" value="NZ_JAAXMD010000747.1"/>
</dbReference>
<comment type="caution">
    <text evidence="6">The sequence shown here is derived from an EMBL/GenBank/DDBJ whole genome shotgun (WGS) entry which is preliminary data.</text>
</comment>
<keyword evidence="3" id="KW-0234">DNA repair</keyword>
<accession>A0ABX1IUV0</accession>
<dbReference type="InterPro" id="IPR038726">
    <property type="entry name" value="PDDEXK_AddAB-type"/>
</dbReference>
<keyword evidence="7" id="KW-1185">Reference proteome</keyword>
<gene>
    <name evidence="6" type="ORF">HF200_34885</name>
</gene>
<evidence type="ECO:0000259" key="5">
    <source>
        <dbReference type="Pfam" id="PF12705"/>
    </source>
</evidence>
<evidence type="ECO:0000256" key="3">
    <source>
        <dbReference type="ARBA" id="ARBA00023204"/>
    </source>
</evidence>
<dbReference type="Proteomes" id="UP000744032">
    <property type="component" value="Unassembled WGS sequence"/>
</dbReference>
<protein>
    <submittedName>
        <fullName evidence="6">PD-(D/E)XK nuclease family protein</fullName>
    </submittedName>
</protein>
<reference evidence="6 7" key="1">
    <citation type="submission" date="2020-04" db="EMBL/GenBank/DDBJ databases">
        <title>Genome sequence of Streptomyces galbus strain I339.</title>
        <authorList>
            <person name="Silva E.A.N."/>
            <person name="Merces M."/>
            <person name="Castelo Branco A.P.O.T."/>
            <person name="Vasconcelos P.C."/>
            <person name="Costa N.P."/>
            <person name="Marinho G.C.S."/>
            <person name="Oliveira C.J.B."/>
            <person name="Araujo D."/>
            <person name="Rodrigues Junior V.S."/>
            <person name="Almeida R."/>
            <person name="Silva Filho U.R."/>
            <person name="Andrade A.S.A."/>
            <person name="Cibulski S.P."/>
        </authorList>
    </citation>
    <scope>NUCLEOTIDE SEQUENCE [LARGE SCALE GENOMIC DNA]</scope>
    <source>
        <strain evidence="6 7">I339</strain>
    </source>
</reference>
<sequence length="271" mass="29626">FKCTGALVVLHGGVRRRRQMCIRAGSWDRDLDALTGELLRARRAVTDVPLPTTLTASQMMRLAADPDGFARDLARPMPRPPQPAARRGTRFHAWVEARFEELTLPLLEPEDLPGGDAEIADERDLEALKEAFERTAYARRTPYRVEAPFQLALAGRVVRGRIDAVYKEGDGATATYEIVDWKTGRGRTGDPLQLALYRLAWAEQQGVPVESVTAAFLHVRTGEVVRPADLPDRAALERLLTQEEALTHAYADGSGPADGAQPPGGDAGAGR</sequence>
<evidence type="ECO:0000313" key="7">
    <source>
        <dbReference type="Proteomes" id="UP000744032"/>
    </source>
</evidence>
<evidence type="ECO:0000313" key="6">
    <source>
        <dbReference type="EMBL" id="NKQ29347.1"/>
    </source>
</evidence>
<dbReference type="Pfam" id="PF12705">
    <property type="entry name" value="PDDEXK_1"/>
    <property type="match status" value="1"/>
</dbReference>
<evidence type="ECO:0000256" key="4">
    <source>
        <dbReference type="SAM" id="MobiDB-lite"/>
    </source>
</evidence>
<feature type="region of interest" description="Disordered" evidence="4">
    <location>
        <begin position="247"/>
        <end position="271"/>
    </location>
</feature>
<dbReference type="Gene3D" id="3.90.320.10">
    <property type="match status" value="1"/>
</dbReference>
<evidence type="ECO:0000256" key="2">
    <source>
        <dbReference type="ARBA" id="ARBA00022806"/>
    </source>
</evidence>
<organism evidence="6 7">
    <name type="scientific">Streptomyces galbus</name>
    <dbReference type="NCBI Taxonomy" id="33898"/>
    <lineage>
        <taxon>Bacteria</taxon>
        <taxon>Bacillati</taxon>
        <taxon>Actinomycetota</taxon>
        <taxon>Actinomycetes</taxon>
        <taxon>Kitasatosporales</taxon>
        <taxon>Streptomycetaceae</taxon>
        <taxon>Streptomyces</taxon>
    </lineage>
</organism>
<proteinExistence type="predicted"/>
<name>A0ABX1IUV0_STRGB</name>
<feature type="non-terminal residue" evidence="6">
    <location>
        <position position="1"/>
    </location>
</feature>
<dbReference type="InterPro" id="IPR011335">
    <property type="entry name" value="Restrct_endonuc-II-like"/>
</dbReference>